<evidence type="ECO:0000256" key="3">
    <source>
        <dbReference type="ARBA" id="ARBA00023163"/>
    </source>
</evidence>
<dbReference type="SMART" id="SM00345">
    <property type="entry name" value="HTH_GNTR"/>
    <property type="match status" value="1"/>
</dbReference>
<dbReference type="PROSITE" id="PS50949">
    <property type="entry name" value="HTH_GNTR"/>
    <property type="match status" value="1"/>
</dbReference>
<dbReference type="AlphaFoldDB" id="A0AAP3V0F3"/>
<keyword evidence="3" id="KW-0804">Transcription</keyword>
<evidence type="ECO:0000256" key="2">
    <source>
        <dbReference type="ARBA" id="ARBA00023125"/>
    </source>
</evidence>
<dbReference type="InterPro" id="IPR000524">
    <property type="entry name" value="Tscrpt_reg_HTH_GntR"/>
</dbReference>
<dbReference type="Pfam" id="PF00392">
    <property type="entry name" value="GntR"/>
    <property type="match status" value="1"/>
</dbReference>
<name>A0AAP3V0F3_9PROT</name>
<dbReference type="GO" id="GO:0003677">
    <property type="term" value="F:DNA binding"/>
    <property type="evidence" value="ECO:0007669"/>
    <property type="project" value="UniProtKB-KW"/>
</dbReference>
<proteinExistence type="predicted"/>
<dbReference type="InterPro" id="IPR011711">
    <property type="entry name" value="GntR_C"/>
</dbReference>
<dbReference type="InterPro" id="IPR036390">
    <property type="entry name" value="WH_DNA-bd_sf"/>
</dbReference>
<accession>A0AAP3V0F3</accession>
<dbReference type="InterPro" id="IPR036388">
    <property type="entry name" value="WH-like_DNA-bd_sf"/>
</dbReference>
<dbReference type="Pfam" id="PF07729">
    <property type="entry name" value="FCD"/>
    <property type="match status" value="1"/>
</dbReference>
<keyword evidence="6" id="KW-1185">Reference proteome</keyword>
<keyword evidence="1" id="KW-0805">Transcription regulation</keyword>
<dbReference type="PANTHER" id="PTHR43537">
    <property type="entry name" value="TRANSCRIPTIONAL REGULATOR, GNTR FAMILY"/>
    <property type="match status" value="1"/>
</dbReference>
<dbReference type="PANTHER" id="PTHR43537:SF39">
    <property type="entry name" value="HTH-TYPE TRANSCRIPTIONAL REGULATOR MCBR"/>
    <property type="match status" value="1"/>
</dbReference>
<dbReference type="InterPro" id="IPR008920">
    <property type="entry name" value="TF_FadR/GntR_C"/>
</dbReference>
<organism evidence="5 6">
    <name type="scientific">Marinimicrococcus flavescens</name>
    <dbReference type="NCBI Taxonomy" id="3031815"/>
    <lineage>
        <taxon>Bacteria</taxon>
        <taxon>Pseudomonadati</taxon>
        <taxon>Pseudomonadota</taxon>
        <taxon>Alphaproteobacteria</taxon>
        <taxon>Geminicoccales</taxon>
        <taxon>Geminicoccaceae</taxon>
        <taxon>Marinimicrococcus</taxon>
    </lineage>
</organism>
<dbReference type="Gene3D" id="1.20.120.530">
    <property type="entry name" value="GntR ligand-binding domain-like"/>
    <property type="match status" value="1"/>
</dbReference>
<keyword evidence="2" id="KW-0238">DNA-binding</keyword>
<sequence length="223" mass="24424">MSSSETAAAGRGSLGEALYRDLADALMKGALRPDERLKIRELARQAGTSVTPVRDAILRLVQNGALAMRSPRDIRVPVLARDQYLEIRQIRLHLEGLAAEAAARAADAADIERLAAVIAENELAFAEHRLDRAIALNQVFHFELAAIARMPILGEILRNLWLKMGPVIAAAYEAGGRTMIEHHGHVLDAIRRRDPAAARKAIRLDIKSGGDVILRTGILFEPR</sequence>
<dbReference type="RefSeq" id="WP_327787948.1">
    <property type="nucleotide sequence ID" value="NZ_JARGEQ010000025.1"/>
</dbReference>
<dbReference type="Proteomes" id="UP001301140">
    <property type="component" value="Unassembled WGS sequence"/>
</dbReference>
<dbReference type="SMART" id="SM00895">
    <property type="entry name" value="FCD"/>
    <property type="match status" value="1"/>
</dbReference>
<dbReference type="GO" id="GO:0003700">
    <property type="term" value="F:DNA-binding transcription factor activity"/>
    <property type="evidence" value="ECO:0007669"/>
    <property type="project" value="InterPro"/>
</dbReference>
<feature type="domain" description="HTH gntR-type" evidence="4">
    <location>
        <begin position="12"/>
        <end position="79"/>
    </location>
</feature>
<dbReference type="EMBL" id="JARGEQ010000025">
    <property type="protein sequence ID" value="MDF1585530.1"/>
    <property type="molecule type" value="Genomic_DNA"/>
</dbReference>
<protein>
    <submittedName>
        <fullName evidence="5">GntR family transcriptional regulator</fullName>
    </submittedName>
</protein>
<evidence type="ECO:0000259" key="4">
    <source>
        <dbReference type="PROSITE" id="PS50949"/>
    </source>
</evidence>
<dbReference type="SUPFAM" id="SSF48008">
    <property type="entry name" value="GntR ligand-binding domain-like"/>
    <property type="match status" value="1"/>
</dbReference>
<evidence type="ECO:0000313" key="5">
    <source>
        <dbReference type="EMBL" id="MDF1585530.1"/>
    </source>
</evidence>
<dbReference type="SUPFAM" id="SSF46785">
    <property type="entry name" value="Winged helix' DNA-binding domain"/>
    <property type="match status" value="1"/>
</dbReference>
<reference evidence="5 6" key="1">
    <citation type="submission" date="2023-03" db="EMBL/GenBank/DDBJ databases">
        <title>YIM 152171 draft genome.</title>
        <authorList>
            <person name="Yang Z."/>
        </authorList>
    </citation>
    <scope>NUCLEOTIDE SEQUENCE [LARGE SCALE GENOMIC DNA]</scope>
    <source>
        <strain evidence="5 6">YIM 152171</strain>
    </source>
</reference>
<gene>
    <name evidence="5" type="ORF">PZ740_03910</name>
</gene>
<evidence type="ECO:0000313" key="6">
    <source>
        <dbReference type="Proteomes" id="UP001301140"/>
    </source>
</evidence>
<evidence type="ECO:0000256" key="1">
    <source>
        <dbReference type="ARBA" id="ARBA00023015"/>
    </source>
</evidence>
<dbReference type="Gene3D" id="1.10.10.10">
    <property type="entry name" value="Winged helix-like DNA-binding domain superfamily/Winged helix DNA-binding domain"/>
    <property type="match status" value="1"/>
</dbReference>
<comment type="caution">
    <text evidence="5">The sequence shown here is derived from an EMBL/GenBank/DDBJ whole genome shotgun (WGS) entry which is preliminary data.</text>
</comment>